<dbReference type="Proteomes" id="UP001589890">
    <property type="component" value="Unassembled WGS sequence"/>
</dbReference>
<dbReference type="RefSeq" id="WP_380051074.1">
    <property type="nucleotide sequence ID" value="NZ_JBHLTC010000030.1"/>
</dbReference>
<dbReference type="PANTHER" id="PTHR12526:SF636">
    <property type="entry name" value="BLL3647 PROTEIN"/>
    <property type="match status" value="1"/>
</dbReference>
<dbReference type="Gene3D" id="3.40.50.2000">
    <property type="entry name" value="Glycogen Phosphorylase B"/>
    <property type="match status" value="2"/>
</dbReference>
<feature type="compositionally biased region" description="Basic and acidic residues" evidence="1">
    <location>
        <begin position="825"/>
        <end position="843"/>
    </location>
</feature>
<organism evidence="2 3">
    <name type="scientific">Kribbella deserti</name>
    <dbReference type="NCBI Taxonomy" id="1926257"/>
    <lineage>
        <taxon>Bacteria</taxon>
        <taxon>Bacillati</taxon>
        <taxon>Actinomycetota</taxon>
        <taxon>Actinomycetes</taxon>
        <taxon>Propionibacteriales</taxon>
        <taxon>Kribbellaceae</taxon>
        <taxon>Kribbella</taxon>
    </lineage>
</organism>
<proteinExistence type="predicted"/>
<dbReference type="InterPro" id="IPR014942">
    <property type="entry name" value="AbiEii"/>
</dbReference>
<feature type="region of interest" description="Disordered" evidence="1">
    <location>
        <begin position="743"/>
        <end position="843"/>
    </location>
</feature>
<sequence>MTSDPRQANAFYQELTRKVRETAERRGTSSQEELQQFVLQRVMARQFTANPDAWMIKGGQTLLARWPDGRSTSDIDMVGMPGASRATMVENYTSALAQDLDDHLTFELEYDGELQHGKGARMKHRAFCAGREVGEVSVDLAPPRDRPMWAEPELIKFPEQIMSTGASGENPQLRVISLTDTLAHKVSGMYTQGVKTEQTKCGDCLPRSQGQWACQSGDLPYRVQDMVDVMMIATNQEWDAGTVQAMLHEEFSWRIRQGEPLRVPNKFYVPNPTWAEGFAKYAAATPGLPFKTIDAARPVAKEFLDPLLDRTKVATGTWDPQAMRWTGQTSSVQGKGVELGTQLPKQRVLVVAHASGRSAGLGGLPVASGDLTKALAGLENAEVTLLTVGETEQHGEAKIISITPNEQSPRVQLLDVATTGSPDQIPGMPPANSDSFDLVVGHARFSGYQAMLIRNRWYPQAQLAHVMHMPSREYGEVQGQVQRGIESHRIESAVVQNADIVVGVGPLLTELGAEMADGARIPPSFHELVPGVETLGEIGDPPAGENFNMLFSGRVGDPIKGYDDLLATTKELADRGVPVQLRVRGVKPDQLQAEQQRADQAIGRPGVVQVLPYTTDKQELLGDYQWAHAAVMPSKIEGYGLVGAEAAAHGVPVLVNAESGVGKFLADGNRIPERLGAACVVPDQGLRNDQAGRVEAWAGAIQDLRANYPNRREAAGELKGVLQNYTRENSAKALLAAAREVHPGANRSTMQGPNGQVMPVDRPPTVVATGAAPPVNTQAAAQAEAQTEGHSESGQSNQTSDLGRFLQSGSPTSAPAQAETPSTGEADRTQRGAVKPVERGFDR</sequence>
<protein>
    <submittedName>
        <fullName evidence="2">Glycosyltransferase family 4 protein</fullName>
        <ecNumber evidence="2">2.4.-.-</ecNumber>
    </submittedName>
</protein>
<keyword evidence="2" id="KW-0808">Transferase</keyword>
<feature type="compositionally biased region" description="Low complexity" evidence="1">
    <location>
        <begin position="763"/>
        <end position="788"/>
    </location>
</feature>
<dbReference type="SUPFAM" id="SSF53756">
    <property type="entry name" value="UDP-Glycosyltransferase/glycogen phosphorylase"/>
    <property type="match status" value="1"/>
</dbReference>
<evidence type="ECO:0000313" key="2">
    <source>
        <dbReference type="EMBL" id="MFC0626937.1"/>
    </source>
</evidence>
<evidence type="ECO:0000313" key="3">
    <source>
        <dbReference type="Proteomes" id="UP001589890"/>
    </source>
</evidence>
<comment type="caution">
    <text evidence="2">The sequence shown here is derived from an EMBL/GenBank/DDBJ whole genome shotgun (WGS) entry which is preliminary data.</text>
</comment>
<dbReference type="PANTHER" id="PTHR12526">
    <property type="entry name" value="GLYCOSYLTRANSFERASE"/>
    <property type="match status" value="1"/>
</dbReference>
<dbReference type="Pfam" id="PF20706">
    <property type="entry name" value="GT4-conflict"/>
    <property type="match status" value="1"/>
</dbReference>
<dbReference type="Pfam" id="PF08843">
    <property type="entry name" value="AbiEii"/>
    <property type="match status" value="1"/>
</dbReference>
<reference evidence="2 3" key="1">
    <citation type="submission" date="2024-09" db="EMBL/GenBank/DDBJ databases">
        <authorList>
            <person name="Sun Q."/>
            <person name="Mori K."/>
        </authorList>
    </citation>
    <scope>NUCLEOTIDE SEQUENCE [LARGE SCALE GENOMIC DNA]</scope>
    <source>
        <strain evidence="2 3">CGMCC 1.15906</strain>
    </source>
</reference>
<evidence type="ECO:0000256" key="1">
    <source>
        <dbReference type="SAM" id="MobiDB-lite"/>
    </source>
</evidence>
<keyword evidence="3" id="KW-1185">Reference proteome</keyword>
<dbReference type="CDD" id="cd03801">
    <property type="entry name" value="GT4_PimA-like"/>
    <property type="match status" value="1"/>
</dbReference>
<feature type="compositionally biased region" description="Polar residues" evidence="1">
    <location>
        <begin position="792"/>
        <end position="823"/>
    </location>
</feature>
<dbReference type="EC" id="2.4.-.-" evidence="2"/>
<dbReference type="GO" id="GO:0016757">
    <property type="term" value="F:glycosyltransferase activity"/>
    <property type="evidence" value="ECO:0007669"/>
    <property type="project" value="UniProtKB-KW"/>
</dbReference>
<gene>
    <name evidence="2" type="ORF">ACFFGN_22845</name>
</gene>
<accession>A0ABV6QQM2</accession>
<name>A0ABV6QQM2_9ACTN</name>
<keyword evidence="2" id="KW-0328">Glycosyltransferase</keyword>
<dbReference type="EMBL" id="JBHLTC010000030">
    <property type="protein sequence ID" value="MFC0626937.1"/>
    <property type="molecule type" value="Genomic_DNA"/>
</dbReference>